<dbReference type="KEGG" id="mgg:MPLG2_0945"/>
<sequence>MIKTVRNNMNYSIKNCLRPKQLFQQRMPNSSVLSWHCRKGKFSSGRSLD</sequence>
<proteinExistence type="predicted"/>
<name>A0A2N9JCX6_9ACTN</name>
<dbReference type="EMBL" id="LT985188">
    <property type="protein sequence ID" value="SPD85981.1"/>
    <property type="molecule type" value="Genomic_DNA"/>
</dbReference>
<dbReference type="Proteomes" id="UP000238164">
    <property type="component" value="Chromosome 1"/>
</dbReference>
<dbReference type="AlphaFoldDB" id="A0A2N9JCX6"/>
<accession>A0A2N9JCX6</accession>
<evidence type="ECO:0000313" key="2">
    <source>
        <dbReference type="Proteomes" id="UP000238164"/>
    </source>
</evidence>
<reference evidence="1 2" key="1">
    <citation type="submission" date="2018-02" db="EMBL/GenBank/DDBJ databases">
        <authorList>
            <person name="Cohen D.B."/>
            <person name="Kent A.D."/>
        </authorList>
    </citation>
    <scope>NUCLEOTIDE SEQUENCE [LARGE SCALE GENOMIC DNA]</scope>
    <source>
        <strain evidence="1">1</strain>
    </source>
</reference>
<organism evidence="1 2">
    <name type="scientific">Micropruina glycogenica</name>
    <dbReference type="NCBI Taxonomy" id="75385"/>
    <lineage>
        <taxon>Bacteria</taxon>
        <taxon>Bacillati</taxon>
        <taxon>Actinomycetota</taxon>
        <taxon>Actinomycetes</taxon>
        <taxon>Propionibacteriales</taxon>
        <taxon>Nocardioidaceae</taxon>
        <taxon>Micropruina</taxon>
    </lineage>
</organism>
<gene>
    <name evidence="1" type="ORF">MPLG2_0945</name>
</gene>
<protein>
    <submittedName>
        <fullName evidence="1">Uncharacterized protein</fullName>
    </submittedName>
</protein>
<evidence type="ECO:0000313" key="1">
    <source>
        <dbReference type="EMBL" id="SPD85981.1"/>
    </source>
</evidence>
<keyword evidence="2" id="KW-1185">Reference proteome</keyword>